<feature type="domain" description="Reverse transcriptase Ty1/copia-type" evidence="3">
    <location>
        <begin position="812"/>
        <end position="1041"/>
    </location>
</feature>
<proteinExistence type="predicted"/>
<dbReference type="OrthoDB" id="442657at2759"/>
<feature type="region of interest" description="Disordered" evidence="2">
    <location>
        <begin position="1220"/>
        <end position="1248"/>
    </location>
</feature>
<protein>
    <submittedName>
        <fullName evidence="4">Putative transposon protein</fullName>
    </submittedName>
</protein>
<feature type="region of interest" description="Disordered" evidence="2">
    <location>
        <begin position="560"/>
        <end position="619"/>
    </location>
</feature>
<dbReference type="SUPFAM" id="SSF56672">
    <property type="entry name" value="DNA/RNA polymerases"/>
    <property type="match status" value="1"/>
</dbReference>
<dbReference type="InterPro" id="IPR015943">
    <property type="entry name" value="WD40/YVTN_repeat-like_dom_sf"/>
</dbReference>
<evidence type="ECO:0000256" key="2">
    <source>
        <dbReference type="SAM" id="MobiDB-lite"/>
    </source>
</evidence>
<dbReference type="Gene3D" id="2.130.10.10">
    <property type="entry name" value="YVTN repeat-like/Quinoprotein amine dehydrogenase"/>
    <property type="match status" value="1"/>
</dbReference>
<evidence type="ECO:0000313" key="5">
    <source>
        <dbReference type="Proteomes" id="UP000186817"/>
    </source>
</evidence>
<organism evidence="4 5">
    <name type="scientific">Symbiodinium microadriaticum</name>
    <name type="common">Dinoflagellate</name>
    <name type="synonym">Zooxanthella microadriatica</name>
    <dbReference type="NCBI Taxonomy" id="2951"/>
    <lineage>
        <taxon>Eukaryota</taxon>
        <taxon>Sar</taxon>
        <taxon>Alveolata</taxon>
        <taxon>Dinophyceae</taxon>
        <taxon>Suessiales</taxon>
        <taxon>Symbiodiniaceae</taxon>
        <taxon>Symbiodinium</taxon>
    </lineage>
</organism>
<keyword evidence="1" id="KW-0175">Coiled coil</keyword>
<feature type="region of interest" description="Disordered" evidence="2">
    <location>
        <begin position="82"/>
        <end position="141"/>
    </location>
</feature>
<gene>
    <name evidence="4" type="primary">TY5A</name>
    <name evidence="4" type="ORF">AK812_SmicGene4261</name>
</gene>
<feature type="compositionally biased region" description="Basic and acidic residues" evidence="2">
    <location>
        <begin position="1"/>
        <end position="31"/>
    </location>
</feature>
<sequence length="1357" mass="150726">MDPDMRKRMGKGSGDEVRSIEERVEPADRGEAGPGRDVLRDGDDTSERRVLGEVPGDSAEAIEEANAGLGVNPFWSQRTQDEARLQAARPHHLEEAASDSTEMRLHDEHPMPVGTPVSFGPSASRDLQESESNATPGLRPGERQVLSQMKELMEVLLKQNQELAHQNVGLQRRIDKLEEEKTSSHWRSVGSGGGQDVLNLPYPQGRDPFNPGDRTFWNLPILEGLHVASPATRAGDWLAQIRPLLFDLSEWSQLWWTRVEWEAQVLYRQWSRAPSIEKGLIQPRVSIELMHVRFRRLESRAYGMLQSAVPQSVRDELLATRSLHCVGLLFQILKVYAPGGLQERAQVLTELTNLGSAKGASDIVSALRMWSRCHARAVSMGVNIPDPALILRGVDALVDPVTRKPAYSQVAFRLSSARNRLEIDHRPSMTAVIEYMRILQSEWEQVSVSGQEPGTTAKLAKLDAEPGNKGKGAEKGKQEVEAFEHDRLQQALAIRALSIGVCLQAAMRGPRHIRQKYQNSNALCLSLDLIGPWIKGRDHVLSGPARFILVATLGVPLLRDGQPLPLSDEAKKEKEERSEEKEKEERSEEREEGQRWESEGCQAGHDKADDDEADDGGGIGEWVLEDEAEGGRDEPDCDDMSDDEYRRLCDEHDEKWKEVAKGLKEPVELHELVFAEPLTSKKASEVLRGVQRIYAKIRLLNLEVRRTHSDGGPVPDGHGGEDRVYTVEKSEEVAEEMMRGYRNLAVLARLKFQKFILKLGEPNLRRDELSNVFDVHQAMKRSSNEEIQALRDSGAQIEILPAKALFHLKGGTGRHKCRVVACGNFSENAKAKGRERKLQCYAGGADSLSLRCHLRVAGHRAVTHGWRTSLADIRTAFLLAPLREKTKRTFLRPPSVLRQAGFAAEGEFWEITGALYGMQESPADWASYRDETLPTIGIWIQGKKIFLERSAYDNNMWLLRCPETSGLLAVLSIYVDDLLLSGTPEASEAVWAAIKEKWRISEPEYADLGRAITFCGFEIRQEADGIHVGQAKYVQSLLDKYPEIQGTTTCPYAKESEGIETKPSPSLQNIRRAQALVGEILWLATRTRADLVYGVSRIGQLITRDCDQAIQRGEDMIRYLRATKNQELLYGCPGKGHGPGDQLPVERSFNLIEVFADASFCPGSDRSQSGIILMWGNAPIGWMSMRQACASLSTAEAELQASLDGMTLAEGIVENSTFEIEGDAGNGDNSLDGASGGAEPLSGGEGDEVEDLGAEFQTALQPKLAEPQNPVIYPGWPLRLPPWFSWDPEPEWGGFIWRPFLIEKKVKALCGKDQWLVAANQDSDSVVIFRRDATSGALVQEGSTAECVAPACVLPLF</sequence>
<keyword evidence="5" id="KW-1185">Reference proteome</keyword>
<evidence type="ECO:0000313" key="4">
    <source>
        <dbReference type="EMBL" id="OLQ11859.1"/>
    </source>
</evidence>
<dbReference type="Pfam" id="PF07727">
    <property type="entry name" value="RVT_2"/>
    <property type="match status" value="1"/>
</dbReference>
<feature type="compositionally biased region" description="Basic and acidic residues" evidence="2">
    <location>
        <begin position="37"/>
        <end position="51"/>
    </location>
</feature>
<reference evidence="4 5" key="1">
    <citation type="submission" date="2016-02" db="EMBL/GenBank/DDBJ databases">
        <title>Genome analysis of coral dinoflagellate symbionts highlights evolutionary adaptations to a symbiotic lifestyle.</title>
        <authorList>
            <person name="Aranda M."/>
            <person name="Li Y."/>
            <person name="Liew Y.J."/>
            <person name="Baumgarten S."/>
            <person name="Simakov O."/>
            <person name="Wilson M."/>
            <person name="Piel J."/>
            <person name="Ashoor H."/>
            <person name="Bougouffa S."/>
            <person name="Bajic V.B."/>
            <person name="Ryu T."/>
            <person name="Ravasi T."/>
            <person name="Bayer T."/>
            <person name="Micklem G."/>
            <person name="Kim H."/>
            <person name="Bhak J."/>
            <person name="Lajeunesse T.C."/>
            <person name="Voolstra C.R."/>
        </authorList>
    </citation>
    <scope>NUCLEOTIDE SEQUENCE [LARGE SCALE GENOMIC DNA]</scope>
    <source>
        <strain evidence="4 5">CCMP2467</strain>
    </source>
</reference>
<dbReference type="Proteomes" id="UP000186817">
    <property type="component" value="Unassembled WGS sequence"/>
</dbReference>
<feature type="region of interest" description="Disordered" evidence="2">
    <location>
        <begin position="1"/>
        <end position="58"/>
    </location>
</feature>
<dbReference type="Pfam" id="PF10282">
    <property type="entry name" value="Lactonase"/>
    <property type="match status" value="1"/>
</dbReference>
<feature type="compositionally biased region" description="Basic and acidic residues" evidence="2">
    <location>
        <begin position="91"/>
        <end position="110"/>
    </location>
</feature>
<name>A0A1Q9EWS2_SYMMI</name>
<evidence type="ECO:0000259" key="3">
    <source>
        <dbReference type="Pfam" id="PF07727"/>
    </source>
</evidence>
<dbReference type="InterPro" id="IPR013103">
    <property type="entry name" value="RVT_2"/>
</dbReference>
<dbReference type="InterPro" id="IPR043502">
    <property type="entry name" value="DNA/RNA_pol_sf"/>
</dbReference>
<feature type="coiled-coil region" evidence="1">
    <location>
        <begin position="146"/>
        <end position="180"/>
    </location>
</feature>
<dbReference type="InterPro" id="IPR019405">
    <property type="entry name" value="Lactonase_7-beta_prop"/>
</dbReference>
<evidence type="ECO:0000256" key="1">
    <source>
        <dbReference type="SAM" id="Coils"/>
    </source>
</evidence>
<feature type="compositionally biased region" description="Basic and acidic residues" evidence="2">
    <location>
        <begin position="568"/>
        <end position="608"/>
    </location>
</feature>
<dbReference type="EMBL" id="LSRX01000053">
    <property type="protein sequence ID" value="OLQ11859.1"/>
    <property type="molecule type" value="Genomic_DNA"/>
</dbReference>
<comment type="caution">
    <text evidence="4">The sequence shown here is derived from an EMBL/GenBank/DDBJ whole genome shotgun (WGS) entry which is preliminary data.</text>
</comment>
<accession>A0A1Q9EWS2</accession>